<protein>
    <submittedName>
        <fullName evidence="1">Uncharacterized protein</fullName>
    </submittedName>
</protein>
<evidence type="ECO:0000313" key="2">
    <source>
        <dbReference type="Proteomes" id="UP000652198"/>
    </source>
</evidence>
<evidence type="ECO:0000313" key="1">
    <source>
        <dbReference type="EMBL" id="NPT43487.1"/>
    </source>
</evidence>
<organism evidence="1 2">
    <name type="scientific">Paraburkholderia solitsugae</name>
    <dbReference type="NCBI Taxonomy" id="2675748"/>
    <lineage>
        <taxon>Bacteria</taxon>
        <taxon>Pseudomonadati</taxon>
        <taxon>Pseudomonadota</taxon>
        <taxon>Betaproteobacteria</taxon>
        <taxon>Burkholderiales</taxon>
        <taxon>Burkholderiaceae</taxon>
        <taxon>Paraburkholderia</taxon>
    </lineage>
</organism>
<comment type="caution">
    <text evidence="1">The sequence shown here is derived from an EMBL/GenBank/DDBJ whole genome shotgun (WGS) entry which is preliminary data.</text>
</comment>
<accession>A0ABX2BRF7</accession>
<dbReference type="Proteomes" id="UP000652198">
    <property type="component" value="Unassembled WGS sequence"/>
</dbReference>
<proteinExistence type="predicted"/>
<gene>
    <name evidence="1" type="ORF">GNZ12_19675</name>
</gene>
<keyword evidence="2" id="KW-1185">Reference proteome</keyword>
<name>A0ABX2BRF7_9BURK</name>
<reference evidence="1 2" key="1">
    <citation type="submission" date="2019-11" db="EMBL/GenBank/DDBJ databases">
        <title>Metabolism of dissolved organic matter in forest soils.</title>
        <authorList>
            <person name="Cyle K.T."/>
            <person name="Wilhelm R.C."/>
            <person name="Martinez C.E."/>
        </authorList>
    </citation>
    <scope>NUCLEOTIDE SEQUENCE [LARGE SCALE GENOMIC DNA]</scope>
    <source>
        <strain evidence="1 2">1N</strain>
    </source>
</reference>
<dbReference type="RefSeq" id="WP_172312739.1">
    <property type="nucleotide sequence ID" value="NZ_WOEY01000078.1"/>
</dbReference>
<sequence>MQSKRCVACGQAFHPRAQSPGQCYCSLPACQRERRRRWQRARRHDDPAYQENQTRAQRAWVERHADYWREYRRTHPEYSERNRVRQRVRDARRRERVLARMDVSTRDSSLPSGTYRLSPVAAGGLAKMDAWTVEIAVLSTT</sequence>
<dbReference type="EMBL" id="WOEY01000078">
    <property type="protein sequence ID" value="NPT43487.1"/>
    <property type="molecule type" value="Genomic_DNA"/>
</dbReference>